<name>A0A316U4C4_9BASI</name>
<reference evidence="2 3" key="1">
    <citation type="journal article" date="2018" name="Mol. Biol. Evol.">
        <title>Broad Genomic Sampling Reveals a Smut Pathogenic Ancestry of the Fungal Clade Ustilaginomycotina.</title>
        <authorList>
            <person name="Kijpornyongpan T."/>
            <person name="Mondo S.J."/>
            <person name="Barry K."/>
            <person name="Sandor L."/>
            <person name="Lee J."/>
            <person name="Lipzen A."/>
            <person name="Pangilinan J."/>
            <person name="LaButti K."/>
            <person name="Hainaut M."/>
            <person name="Henrissat B."/>
            <person name="Grigoriev I.V."/>
            <person name="Spatafora J.W."/>
            <person name="Aime M.C."/>
        </authorList>
    </citation>
    <scope>NUCLEOTIDE SEQUENCE [LARGE SCALE GENOMIC DNA]</scope>
    <source>
        <strain evidence="2 3">MCA 4718</strain>
    </source>
</reference>
<feature type="region of interest" description="Disordered" evidence="1">
    <location>
        <begin position="356"/>
        <end position="437"/>
    </location>
</feature>
<dbReference type="AlphaFoldDB" id="A0A316U4C4"/>
<evidence type="ECO:0000313" key="3">
    <source>
        <dbReference type="Proteomes" id="UP000245942"/>
    </source>
</evidence>
<accession>A0A316U4C4</accession>
<feature type="region of interest" description="Disordered" evidence="1">
    <location>
        <begin position="82"/>
        <end position="101"/>
    </location>
</feature>
<sequence>MPSSALPRRKYALSPGRGAPSPGLETPFTPTEELFSWLPDEQCAACGAQVKASQLYCSDACRQKEGAENHRNHQDDLLAHGSSFLTPASAPPTAKLAPSTRHYFPNTTAADIDSLQRFRYPCPPSPSLVAQRKTTPGERNLPTNFFGAQGNVSYRPRNVSRTSSRGEFHGIRPSLARRSSADSTDSSLASSSAFLTDPSTPSPGMANRGCDSASSNRSNASIDDEDLNSSDFRLPPSVSPATAAMLTANHQSVYHHRSRSDRQVSPTQHQYPRRPRTSVGDGCETASAAPSSTIAFARRPGSTNVPAPILYSPVLAAKNSTVNAEGTVTRRSYKSRSDLRRSFDQIKAGLCGSFGGPSASAASVDTPARSPLDTGLSMRVQRTRSDPSAEIQAHAEGEASPEQHDSGASGSSSAARTMRAISPGSLTASNEVCGRPGKLLSPWLPRY</sequence>
<dbReference type="GeneID" id="37011546"/>
<feature type="region of interest" description="Disordered" evidence="1">
    <location>
        <begin position="252"/>
        <end position="287"/>
    </location>
</feature>
<feature type="compositionally biased region" description="Polar residues" evidence="1">
    <location>
        <begin position="212"/>
        <end position="221"/>
    </location>
</feature>
<feature type="compositionally biased region" description="Basic and acidic residues" evidence="1">
    <location>
        <begin position="383"/>
        <end position="405"/>
    </location>
</feature>
<evidence type="ECO:0000313" key="2">
    <source>
        <dbReference type="EMBL" id="PWN20109.1"/>
    </source>
</evidence>
<proteinExistence type="predicted"/>
<keyword evidence="3" id="KW-1185">Reference proteome</keyword>
<gene>
    <name evidence="2" type="ORF">BCV69DRAFT_219998</name>
</gene>
<dbReference type="OrthoDB" id="3366724at2759"/>
<dbReference type="RefSeq" id="XP_025347269.1">
    <property type="nucleotide sequence ID" value="XM_025489812.1"/>
</dbReference>
<dbReference type="EMBL" id="KZ819329">
    <property type="protein sequence ID" value="PWN20109.1"/>
    <property type="molecule type" value="Genomic_DNA"/>
</dbReference>
<feature type="region of interest" description="Disordered" evidence="1">
    <location>
        <begin position="1"/>
        <end position="30"/>
    </location>
</feature>
<organism evidence="2 3">
    <name type="scientific">Pseudomicrostroma glucosiphilum</name>
    <dbReference type="NCBI Taxonomy" id="1684307"/>
    <lineage>
        <taxon>Eukaryota</taxon>
        <taxon>Fungi</taxon>
        <taxon>Dikarya</taxon>
        <taxon>Basidiomycota</taxon>
        <taxon>Ustilaginomycotina</taxon>
        <taxon>Exobasidiomycetes</taxon>
        <taxon>Microstromatales</taxon>
        <taxon>Microstromatales incertae sedis</taxon>
        <taxon>Pseudomicrostroma</taxon>
    </lineage>
</organism>
<feature type="compositionally biased region" description="Low complexity" evidence="1">
    <location>
        <begin position="174"/>
        <end position="193"/>
    </location>
</feature>
<feature type="compositionally biased region" description="Low complexity" evidence="1">
    <location>
        <begin position="406"/>
        <end position="415"/>
    </location>
</feature>
<evidence type="ECO:0000256" key="1">
    <source>
        <dbReference type="SAM" id="MobiDB-lite"/>
    </source>
</evidence>
<dbReference type="Proteomes" id="UP000245942">
    <property type="component" value="Unassembled WGS sequence"/>
</dbReference>
<protein>
    <submittedName>
        <fullName evidence="2">Uncharacterized protein</fullName>
    </submittedName>
</protein>
<feature type="region of interest" description="Disordered" evidence="1">
    <location>
        <begin position="124"/>
        <end position="238"/>
    </location>
</feature>